<evidence type="ECO:0000313" key="1">
    <source>
        <dbReference type="EMBL" id="KAH7966921.1"/>
    </source>
</evidence>
<proteinExistence type="predicted"/>
<protein>
    <submittedName>
        <fullName evidence="1">Uncharacterized protein</fullName>
    </submittedName>
</protein>
<name>A0ACB8DFN1_DERSI</name>
<evidence type="ECO:0000313" key="2">
    <source>
        <dbReference type="Proteomes" id="UP000821865"/>
    </source>
</evidence>
<keyword evidence="2" id="KW-1185">Reference proteome</keyword>
<organism evidence="1 2">
    <name type="scientific">Dermacentor silvarum</name>
    <name type="common">Tick</name>
    <dbReference type="NCBI Taxonomy" id="543639"/>
    <lineage>
        <taxon>Eukaryota</taxon>
        <taxon>Metazoa</taxon>
        <taxon>Ecdysozoa</taxon>
        <taxon>Arthropoda</taxon>
        <taxon>Chelicerata</taxon>
        <taxon>Arachnida</taxon>
        <taxon>Acari</taxon>
        <taxon>Parasitiformes</taxon>
        <taxon>Ixodida</taxon>
        <taxon>Ixodoidea</taxon>
        <taxon>Ixodidae</taxon>
        <taxon>Rhipicephalinae</taxon>
        <taxon>Dermacentor</taxon>
    </lineage>
</organism>
<dbReference type="EMBL" id="CM023471">
    <property type="protein sequence ID" value="KAH7966921.1"/>
    <property type="molecule type" value="Genomic_DNA"/>
</dbReference>
<accession>A0ACB8DFN1</accession>
<comment type="caution">
    <text evidence="1">The sequence shown here is derived from an EMBL/GenBank/DDBJ whole genome shotgun (WGS) entry which is preliminary data.</text>
</comment>
<reference evidence="1" key="1">
    <citation type="submission" date="2020-05" db="EMBL/GenBank/DDBJ databases">
        <title>Large-scale comparative analyses of tick genomes elucidate their genetic diversity and vector capacities.</title>
        <authorList>
            <person name="Jia N."/>
            <person name="Wang J."/>
            <person name="Shi W."/>
            <person name="Du L."/>
            <person name="Sun Y."/>
            <person name="Zhan W."/>
            <person name="Jiang J."/>
            <person name="Wang Q."/>
            <person name="Zhang B."/>
            <person name="Ji P."/>
            <person name="Sakyi L.B."/>
            <person name="Cui X."/>
            <person name="Yuan T."/>
            <person name="Jiang B."/>
            <person name="Yang W."/>
            <person name="Lam T.T.-Y."/>
            <person name="Chang Q."/>
            <person name="Ding S."/>
            <person name="Wang X."/>
            <person name="Zhu J."/>
            <person name="Ruan X."/>
            <person name="Zhao L."/>
            <person name="Wei J."/>
            <person name="Que T."/>
            <person name="Du C."/>
            <person name="Cheng J."/>
            <person name="Dai P."/>
            <person name="Han X."/>
            <person name="Huang E."/>
            <person name="Gao Y."/>
            <person name="Liu J."/>
            <person name="Shao H."/>
            <person name="Ye R."/>
            <person name="Li L."/>
            <person name="Wei W."/>
            <person name="Wang X."/>
            <person name="Wang C."/>
            <person name="Yang T."/>
            <person name="Huo Q."/>
            <person name="Li W."/>
            <person name="Guo W."/>
            <person name="Chen H."/>
            <person name="Zhou L."/>
            <person name="Ni X."/>
            <person name="Tian J."/>
            <person name="Zhou Y."/>
            <person name="Sheng Y."/>
            <person name="Liu T."/>
            <person name="Pan Y."/>
            <person name="Xia L."/>
            <person name="Li J."/>
            <person name="Zhao F."/>
            <person name="Cao W."/>
        </authorList>
    </citation>
    <scope>NUCLEOTIDE SEQUENCE</scope>
    <source>
        <strain evidence="1">Dsil-2018</strain>
    </source>
</reference>
<dbReference type="Proteomes" id="UP000821865">
    <property type="component" value="Chromosome 2"/>
</dbReference>
<sequence length="326" mass="35599">MADDTPMSDPTSTPAPIESDDPEREMDNARKNPKASTCCPPRFSPPCGRCPPASVTSRHLRRAAGHSPSFHTSGKATGAYLCRCFSPSRNRTRLAILKTHHIELVIAAALSALSLSRYLAAHMPYIAPYLAAPTYSCRGVIHGVAPDATPEKLLRDLYCYQATILLARRMGNKNYALITFSSMHVPFSVYYQRLEFRCPPQICAVRKQRNEACTNAAKKQRLQHRQQRKSLNTSQPPVKPSNPSSISEAGASSNLLPTHTQWGLGGPHLTQKSPTSVIQPAPSAQPKPAAVRQALPLQKPVQQVRSATTPKPAPTTNHCPCCVDQL</sequence>
<gene>
    <name evidence="1" type="ORF">HPB49_020713</name>
</gene>